<feature type="transmembrane region" description="Helical" evidence="8">
    <location>
        <begin position="380"/>
        <end position="404"/>
    </location>
</feature>
<proteinExistence type="inferred from homology"/>
<keyword evidence="11" id="KW-1185">Reference proteome</keyword>
<feature type="transmembrane region" description="Helical" evidence="8">
    <location>
        <begin position="283"/>
        <end position="305"/>
    </location>
</feature>
<evidence type="ECO:0000313" key="10">
    <source>
        <dbReference type="EMBL" id="MDA0142455.1"/>
    </source>
</evidence>
<comment type="similarity">
    <text evidence="3">Belongs to the peptidase M50B family.</text>
</comment>
<comment type="cofactor">
    <cofactor evidence="1">
        <name>Zn(2+)</name>
        <dbReference type="ChEBI" id="CHEBI:29105"/>
    </cofactor>
</comment>
<dbReference type="SMART" id="SM00240">
    <property type="entry name" value="FHA"/>
    <property type="match status" value="1"/>
</dbReference>
<dbReference type="CDD" id="cd00060">
    <property type="entry name" value="FHA"/>
    <property type="match status" value="1"/>
</dbReference>
<organism evidence="10 11">
    <name type="scientific">Solirubrobacter deserti</name>
    <dbReference type="NCBI Taxonomy" id="2282478"/>
    <lineage>
        <taxon>Bacteria</taxon>
        <taxon>Bacillati</taxon>
        <taxon>Actinomycetota</taxon>
        <taxon>Thermoleophilia</taxon>
        <taxon>Solirubrobacterales</taxon>
        <taxon>Solirubrobacteraceae</taxon>
        <taxon>Solirubrobacter</taxon>
    </lineage>
</organism>
<evidence type="ECO:0000313" key="11">
    <source>
        <dbReference type="Proteomes" id="UP001147700"/>
    </source>
</evidence>
<comment type="subcellular location">
    <subcellularLocation>
        <location evidence="2">Membrane</location>
        <topology evidence="2">Multi-pass membrane protein</topology>
    </subcellularLocation>
</comment>
<keyword evidence="4" id="KW-0597">Phosphoprotein</keyword>
<evidence type="ECO:0000256" key="5">
    <source>
        <dbReference type="ARBA" id="ARBA00022692"/>
    </source>
</evidence>
<dbReference type="SUPFAM" id="SSF49879">
    <property type="entry name" value="SMAD/FHA domain"/>
    <property type="match status" value="1"/>
</dbReference>
<dbReference type="InterPro" id="IPR000253">
    <property type="entry name" value="FHA_dom"/>
</dbReference>
<evidence type="ECO:0000256" key="6">
    <source>
        <dbReference type="ARBA" id="ARBA00022989"/>
    </source>
</evidence>
<feature type="transmembrane region" description="Helical" evidence="8">
    <location>
        <begin position="410"/>
        <end position="428"/>
    </location>
</feature>
<feature type="transmembrane region" description="Helical" evidence="8">
    <location>
        <begin position="511"/>
        <end position="532"/>
    </location>
</feature>
<evidence type="ECO:0000256" key="7">
    <source>
        <dbReference type="ARBA" id="ARBA00023136"/>
    </source>
</evidence>
<feature type="domain" description="FHA" evidence="9">
    <location>
        <begin position="47"/>
        <end position="93"/>
    </location>
</feature>
<protein>
    <submittedName>
        <fullName evidence="10">FHA domain-containing protein</fullName>
    </submittedName>
</protein>
<keyword evidence="7 8" id="KW-0472">Membrane</keyword>
<dbReference type="Pfam" id="PF00498">
    <property type="entry name" value="FHA"/>
    <property type="match status" value="1"/>
</dbReference>
<evidence type="ECO:0000256" key="8">
    <source>
        <dbReference type="SAM" id="Phobius"/>
    </source>
</evidence>
<keyword evidence="5 8" id="KW-0812">Transmembrane</keyword>
<name>A0ABT4RV67_9ACTN</name>
<feature type="transmembrane region" description="Helical" evidence="8">
    <location>
        <begin position="317"/>
        <end position="338"/>
    </location>
</feature>
<evidence type="ECO:0000256" key="1">
    <source>
        <dbReference type="ARBA" id="ARBA00001947"/>
    </source>
</evidence>
<evidence type="ECO:0000256" key="4">
    <source>
        <dbReference type="ARBA" id="ARBA00022553"/>
    </source>
</evidence>
<dbReference type="InterPro" id="IPR050923">
    <property type="entry name" value="Cell_Proc_Reg/RNA_Proc"/>
</dbReference>
<dbReference type="Gene3D" id="2.60.200.20">
    <property type="match status" value="1"/>
</dbReference>
<dbReference type="InterPro" id="IPR008915">
    <property type="entry name" value="Peptidase_M50"/>
</dbReference>
<dbReference type="Proteomes" id="UP001147700">
    <property type="component" value="Unassembled WGS sequence"/>
</dbReference>
<dbReference type="PANTHER" id="PTHR23308">
    <property type="entry name" value="NUCLEAR INHIBITOR OF PROTEIN PHOSPHATASE-1"/>
    <property type="match status" value="1"/>
</dbReference>
<dbReference type="PROSITE" id="PS50006">
    <property type="entry name" value="FHA_DOMAIN"/>
    <property type="match status" value="1"/>
</dbReference>
<evidence type="ECO:0000256" key="3">
    <source>
        <dbReference type="ARBA" id="ARBA00007931"/>
    </source>
</evidence>
<dbReference type="Pfam" id="PF02163">
    <property type="entry name" value="Peptidase_M50"/>
    <property type="match status" value="1"/>
</dbReference>
<reference evidence="10" key="1">
    <citation type="submission" date="2022-10" db="EMBL/GenBank/DDBJ databases">
        <title>The WGS of Solirubrobacter sp. CPCC 204708.</title>
        <authorList>
            <person name="Jiang Z."/>
        </authorList>
    </citation>
    <scope>NUCLEOTIDE SEQUENCE</scope>
    <source>
        <strain evidence="10">CPCC 204708</strain>
    </source>
</reference>
<feature type="transmembrane region" description="Helical" evidence="8">
    <location>
        <begin position="477"/>
        <end position="499"/>
    </location>
</feature>
<keyword evidence="6 8" id="KW-1133">Transmembrane helix</keyword>
<sequence length="543" mass="59147">MLCPSCRRQLERGASYCGSCGAPLNGAPAPLELVLDGGQRVPVVSELVIGRAPGSTVLLDDPSVSRTHARITADAVLEDAGSSHGTWLDGVRVTGPSPLRDGAKIRLGDAELRVERRREAAEAGRTMFVPAGATAFAPAVGTGGTQFGMRPRVRSGYALKRLDASEGRQRWVLKDTRNGTFLRLSDNDAWVFERLDGTHSLLELIALCEQRFGSTGSTRLVRLLTDLGERGFLSGVAGGQPIAEAPTSWWRKLIQPREKIFTGLGPTIEAIYRGGGWVFFTRPALIVLGVLGVLGLGAFIYLIAGRYGTPFVVASKIGWGGLVFLLGRFAVVGVHELAHGLTMASFGRRVDKAGLKAIAIFPYAFVDTSEAWFEPRRRRIAVSAAGPASDFSLGAVFALCALLLPEGTVRDIFFNLAFAAYVGAFFNLNPFIERDGYHILVDGLNEPGLRRRAKEQFDRRIRGEGRRENDSPVLARYALFGLGWSVVMALFAIAITFRYKDIFLDYAPASVVYGVMGTLWVAFFAPVFFVLGKPLWERFRGKK</sequence>
<gene>
    <name evidence="10" type="ORF">OJ962_33535</name>
</gene>
<accession>A0ABT4RV67</accession>
<evidence type="ECO:0000259" key="9">
    <source>
        <dbReference type="PROSITE" id="PS50006"/>
    </source>
</evidence>
<comment type="caution">
    <text evidence="10">The sequence shown here is derived from an EMBL/GenBank/DDBJ whole genome shotgun (WGS) entry which is preliminary data.</text>
</comment>
<dbReference type="EMBL" id="JAPCID010000091">
    <property type="protein sequence ID" value="MDA0142455.1"/>
    <property type="molecule type" value="Genomic_DNA"/>
</dbReference>
<dbReference type="RefSeq" id="WP_202956761.1">
    <property type="nucleotide sequence ID" value="NZ_JAPCID010000091.1"/>
</dbReference>
<dbReference type="InterPro" id="IPR008984">
    <property type="entry name" value="SMAD_FHA_dom_sf"/>
</dbReference>
<evidence type="ECO:0000256" key="2">
    <source>
        <dbReference type="ARBA" id="ARBA00004141"/>
    </source>
</evidence>